<dbReference type="InterPro" id="IPR036188">
    <property type="entry name" value="FAD/NAD-bd_sf"/>
</dbReference>
<dbReference type="AlphaFoldDB" id="F4S451"/>
<dbReference type="VEuPathDB" id="FungiDB:MELLADRAFT_79213"/>
<dbReference type="eggNOG" id="KOG2852">
    <property type="taxonomic scope" value="Eukaryota"/>
</dbReference>
<dbReference type="GeneID" id="18933233"/>
<dbReference type="KEGG" id="mlr:MELLADRAFT_79213"/>
<dbReference type="Gene3D" id="3.30.9.10">
    <property type="entry name" value="D-Amino Acid Oxidase, subunit A, domain 2"/>
    <property type="match status" value="1"/>
</dbReference>
<feature type="domain" description="FAD dependent oxidoreductase" evidence="1">
    <location>
        <begin position="7"/>
        <end position="393"/>
    </location>
</feature>
<dbReference type="InterPro" id="IPR006076">
    <property type="entry name" value="FAD-dep_OxRdtase"/>
</dbReference>
<dbReference type="GO" id="GO:0005829">
    <property type="term" value="C:cytosol"/>
    <property type="evidence" value="ECO:0007669"/>
    <property type="project" value="GOC"/>
</dbReference>
<dbReference type="Pfam" id="PF01266">
    <property type="entry name" value="DAO"/>
    <property type="match status" value="1"/>
</dbReference>
<dbReference type="GO" id="GO:0005770">
    <property type="term" value="C:late endosome"/>
    <property type="evidence" value="ECO:0007669"/>
    <property type="project" value="TreeGrafter"/>
</dbReference>
<dbReference type="PANTHER" id="PTHR13847:SF150">
    <property type="entry name" value="OXIDOREDUCTASE TDA3-RELATED"/>
    <property type="match status" value="1"/>
</dbReference>
<dbReference type="EMBL" id="GL883146">
    <property type="protein sequence ID" value="EGG00523.1"/>
    <property type="molecule type" value="Genomic_DNA"/>
</dbReference>
<dbReference type="HOGENOM" id="CLU_007884_14_1_1"/>
<dbReference type="OrthoDB" id="498204at2759"/>
<reference evidence="3" key="1">
    <citation type="journal article" date="2011" name="Proc. Natl. Acad. Sci. U.S.A.">
        <title>Obligate biotrophy features unraveled by the genomic analysis of rust fungi.</title>
        <authorList>
            <person name="Duplessis S."/>
            <person name="Cuomo C.A."/>
            <person name="Lin Y.-C."/>
            <person name="Aerts A."/>
            <person name="Tisserant E."/>
            <person name="Veneault-Fourrey C."/>
            <person name="Joly D.L."/>
            <person name="Hacquard S."/>
            <person name="Amselem J."/>
            <person name="Cantarel B.L."/>
            <person name="Chiu R."/>
            <person name="Coutinho P.M."/>
            <person name="Feau N."/>
            <person name="Field M."/>
            <person name="Frey P."/>
            <person name="Gelhaye E."/>
            <person name="Goldberg J."/>
            <person name="Grabherr M.G."/>
            <person name="Kodira C.D."/>
            <person name="Kohler A."/>
            <person name="Kuees U."/>
            <person name="Lindquist E.A."/>
            <person name="Lucas S.M."/>
            <person name="Mago R."/>
            <person name="Mauceli E."/>
            <person name="Morin E."/>
            <person name="Murat C."/>
            <person name="Pangilinan J.L."/>
            <person name="Park R."/>
            <person name="Pearson M."/>
            <person name="Quesneville H."/>
            <person name="Rouhier N."/>
            <person name="Sakthikumar S."/>
            <person name="Salamov A.A."/>
            <person name="Schmutz J."/>
            <person name="Selles B."/>
            <person name="Shapiro H."/>
            <person name="Tanguay P."/>
            <person name="Tuskan G.A."/>
            <person name="Henrissat B."/>
            <person name="Van de Peer Y."/>
            <person name="Rouze P."/>
            <person name="Ellis J.G."/>
            <person name="Dodds P.N."/>
            <person name="Schein J.E."/>
            <person name="Zhong S."/>
            <person name="Hamelin R.C."/>
            <person name="Grigoriev I.V."/>
            <person name="Szabo L.J."/>
            <person name="Martin F."/>
        </authorList>
    </citation>
    <scope>NUCLEOTIDE SEQUENCE [LARGE SCALE GENOMIC DNA]</scope>
    <source>
        <strain evidence="3">98AG31 / pathotype 3-4-7</strain>
    </source>
</reference>
<dbReference type="PANTHER" id="PTHR13847">
    <property type="entry name" value="SARCOSINE DEHYDROGENASE-RELATED"/>
    <property type="match status" value="1"/>
</dbReference>
<dbReference type="FunCoup" id="F4S451">
    <property type="interactions" value="60"/>
</dbReference>
<gene>
    <name evidence="2" type="ORF">MELLADRAFT_79213</name>
</gene>
<protein>
    <recommendedName>
        <fullName evidence="1">FAD dependent oxidoreductase domain-containing protein</fullName>
    </recommendedName>
</protein>
<evidence type="ECO:0000313" key="2">
    <source>
        <dbReference type="EMBL" id="EGG00523.1"/>
    </source>
</evidence>
<dbReference type="InParanoid" id="F4S451"/>
<evidence type="ECO:0000259" key="1">
    <source>
        <dbReference type="Pfam" id="PF01266"/>
    </source>
</evidence>
<organism evidence="3">
    <name type="scientific">Melampsora larici-populina (strain 98AG31 / pathotype 3-4-7)</name>
    <name type="common">Poplar leaf rust fungus</name>
    <dbReference type="NCBI Taxonomy" id="747676"/>
    <lineage>
        <taxon>Eukaryota</taxon>
        <taxon>Fungi</taxon>
        <taxon>Dikarya</taxon>
        <taxon>Basidiomycota</taxon>
        <taxon>Pucciniomycotina</taxon>
        <taxon>Pucciniomycetes</taxon>
        <taxon>Pucciniales</taxon>
        <taxon>Melampsoraceae</taxon>
        <taxon>Melampsora</taxon>
    </lineage>
</organism>
<dbReference type="RefSeq" id="XP_007416170.1">
    <property type="nucleotide sequence ID" value="XM_007416108.1"/>
</dbReference>
<dbReference type="Gene3D" id="3.50.50.60">
    <property type="entry name" value="FAD/NAD(P)-binding domain"/>
    <property type="match status" value="1"/>
</dbReference>
<keyword evidence="3" id="KW-1185">Reference proteome</keyword>
<dbReference type="Proteomes" id="UP000001072">
    <property type="component" value="Unassembled WGS sequence"/>
</dbReference>
<dbReference type="GO" id="GO:0042147">
    <property type="term" value="P:retrograde transport, endosome to Golgi"/>
    <property type="evidence" value="ECO:0007669"/>
    <property type="project" value="TreeGrafter"/>
</dbReference>
<dbReference type="STRING" id="747676.F4S451"/>
<dbReference type="SUPFAM" id="SSF51905">
    <property type="entry name" value="FAD/NAD(P)-binding domain"/>
    <property type="match status" value="1"/>
</dbReference>
<accession>F4S451</accession>
<sequence>MTPELEVCIIGGGIVGASTAFYLTHPSDSNQLLPSKVTIVDCLGIAKCASGYSGGFMAKDWHGTSTSSLALHSFKLHQELAERFNGNQNWGYRKLSALSLKLIHQTTKLKNEDKFNHQSKLINPDWLESSLKVIENSQIGNEETCAQVHPKLLTEFLIKKCESLKNVEFKVIKATAKSILWEPIASDESLNKSSSSVRRKGRLIALDEDHQEIQINFNELVLAAGPWSGVLANQLFSSDLNRRLKSVDGMRAHSIVLRSQKSISPHALFTHLFITDHQAIKPQWTEPEFYPRPDHTIYICGAGDDEPLPALPSEVKVDKKAISKLKAQAKAVIDPQYLIDSDQEVIPTLAEQACYLPVGQALVGRLCPGVLVGTGLGCWGITLGPGTGHVLASMILNECSAVSNPDLSQLSPI</sequence>
<proteinExistence type="predicted"/>
<name>F4S451_MELLP</name>
<evidence type="ECO:0000313" key="3">
    <source>
        <dbReference type="Proteomes" id="UP000001072"/>
    </source>
</evidence>